<gene>
    <name evidence="1" type="ORF">BDY21DRAFT_277982</name>
</gene>
<proteinExistence type="predicted"/>
<dbReference type="PANTHER" id="PTHR28180">
    <property type="entry name" value="CONSERVED MITOCHONDRIAL PROTEIN-RELATED"/>
    <property type="match status" value="1"/>
</dbReference>
<keyword evidence="2" id="KW-1185">Reference proteome</keyword>
<evidence type="ECO:0000313" key="1">
    <source>
        <dbReference type="EMBL" id="KAF2461845.1"/>
    </source>
</evidence>
<reference evidence="1" key="1">
    <citation type="journal article" date="2020" name="Stud. Mycol.">
        <title>101 Dothideomycetes genomes: a test case for predicting lifestyles and emergence of pathogens.</title>
        <authorList>
            <person name="Haridas S."/>
            <person name="Albert R."/>
            <person name="Binder M."/>
            <person name="Bloem J."/>
            <person name="Labutti K."/>
            <person name="Salamov A."/>
            <person name="Andreopoulos B."/>
            <person name="Baker S."/>
            <person name="Barry K."/>
            <person name="Bills G."/>
            <person name="Bluhm B."/>
            <person name="Cannon C."/>
            <person name="Castanera R."/>
            <person name="Culley D."/>
            <person name="Daum C."/>
            <person name="Ezra D."/>
            <person name="Gonzalez J."/>
            <person name="Henrissat B."/>
            <person name="Kuo A."/>
            <person name="Liang C."/>
            <person name="Lipzen A."/>
            <person name="Lutzoni F."/>
            <person name="Magnuson J."/>
            <person name="Mondo S."/>
            <person name="Nolan M."/>
            <person name="Ohm R."/>
            <person name="Pangilinan J."/>
            <person name="Park H.-J."/>
            <person name="Ramirez L."/>
            <person name="Alfaro M."/>
            <person name="Sun H."/>
            <person name="Tritt A."/>
            <person name="Yoshinaga Y."/>
            <person name="Zwiers L.-H."/>
            <person name="Turgeon B."/>
            <person name="Goodwin S."/>
            <person name="Spatafora J."/>
            <person name="Crous P."/>
            <person name="Grigoriev I."/>
        </authorList>
    </citation>
    <scope>NUCLEOTIDE SEQUENCE</scope>
    <source>
        <strain evidence="1">ATCC 16933</strain>
    </source>
</reference>
<accession>A0A6A6PCY4</accession>
<dbReference type="AlphaFoldDB" id="A0A6A6PCY4"/>
<name>A0A6A6PCY4_9PEZI</name>
<dbReference type="EMBL" id="MU001670">
    <property type="protein sequence ID" value="KAF2461845.1"/>
    <property type="molecule type" value="Genomic_DNA"/>
</dbReference>
<dbReference type="PANTHER" id="PTHR28180:SF5">
    <property type="entry name" value="DNA POLYMERASE ALPHA SUBUNIT B"/>
    <property type="match status" value="1"/>
</dbReference>
<evidence type="ECO:0008006" key="3">
    <source>
        <dbReference type="Google" id="ProtNLM"/>
    </source>
</evidence>
<dbReference type="Gene3D" id="1.20.1290.10">
    <property type="entry name" value="AhpD-like"/>
    <property type="match status" value="1"/>
</dbReference>
<dbReference type="InterPro" id="IPR029032">
    <property type="entry name" value="AhpD-like"/>
</dbReference>
<dbReference type="SUPFAM" id="SSF69118">
    <property type="entry name" value="AhpD-like"/>
    <property type="match status" value="1"/>
</dbReference>
<dbReference type="Proteomes" id="UP000799766">
    <property type="component" value="Unassembled WGS sequence"/>
</dbReference>
<dbReference type="InterPro" id="IPR052999">
    <property type="entry name" value="PTS1_Protein"/>
</dbReference>
<organism evidence="1 2">
    <name type="scientific">Lineolata rhizophorae</name>
    <dbReference type="NCBI Taxonomy" id="578093"/>
    <lineage>
        <taxon>Eukaryota</taxon>
        <taxon>Fungi</taxon>
        <taxon>Dikarya</taxon>
        <taxon>Ascomycota</taxon>
        <taxon>Pezizomycotina</taxon>
        <taxon>Dothideomycetes</taxon>
        <taxon>Dothideomycetes incertae sedis</taxon>
        <taxon>Lineolatales</taxon>
        <taxon>Lineolataceae</taxon>
        <taxon>Lineolata</taxon>
    </lineage>
</organism>
<evidence type="ECO:0000313" key="2">
    <source>
        <dbReference type="Proteomes" id="UP000799766"/>
    </source>
</evidence>
<dbReference type="OrthoDB" id="5537330at2759"/>
<protein>
    <recommendedName>
        <fullName evidence="3">AhpD-like protein</fullName>
    </recommendedName>
</protein>
<sequence>MEIPPDRTEQEAIDLFKAVEKHFPSESLGNEKWYLVVISTLTCGGMPEFAPTFYRYLIERPEFSTHEARRALMRRLREALVKCVGIIGVCRPLDAILRIDRVTAEEDKEYSCSRDEWNYDEAHAARGRAWLEKLYKGNLAAIEKQFESQKDFGWITTNISYGLYLSDHNILDGAETELVVLSGIVIQNLPSESHWHLRAMRRIGVSSKDVEKVHQCIDMIAAFARVRVDKPPRVADIEWDV</sequence>